<reference evidence="1 2" key="1">
    <citation type="submission" date="2013-04" db="EMBL/GenBank/DDBJ databases">
        <title>The Genome Sequence of Treponema medium ATCC 700293.</title>
        <authorList>
            <consortium name="The Broad Institute Genomics Platform"/>
            <person name="Earl A."/>
            <person name="Ward D."/>
            <person name="Feldgarden M."/>
            <person name="Gevers D."/>
            <person name="Leonetti C."/>
            <person name="Blanton J.M."/>
            <person name="Dewhirst F.E."/>
            <person name="Izard J."/>
            <person name="Walker B."/>
            <person name="Young S."/>
            <person name="Zeng Q."/>
            <person name="Gargeya S."/>
            <person name="Fitzgerald M."/>
            <person name="Haas B."/>
            <person name="Abouelleil A."/>
            <person name="Allen A.W."/>
            <person name="Alvarado L."/>
            <person name="Arachchi H.M."/>
            <person name="Berlin A.M."/>
            <person name="Chapman S.B."/>
            <person name="Gainer-Dewar J."/>
            <person name="Goldberg J."/>
            <person name="Griggs A."/>
            <person name="Gujja S."/>
            <person name="Hansen M."/>
            <person name="Howarth C."/>
            <person name="Imamovic A."/>
            <person name="Ireland A."/>
            <person name="Larimer J."/>
            <person name="McCowan C."/>
            <person name="Murphy C."/>
            <person name="Pearson M."/>
            <person name="Poon T.W."/>
            <person name="Priest M."/>
            <person name="Roberts A."/>
            <person name="Saif S."/>
            <person name="Shea T."/>
            <person name="Sisk P."/>
            <person name="Sykes S."/>
            <person name="Wortman J."/>
            <person name="Nusbaum C."/>
            <person name="Birren B."/>
        </authorList>
    </citation>
    <scope>NUCLEOTIDE SEQUENCE [LARGE SCALE GENOMIC DNA]</scope>
    <source>
        <strain evidence="1 2">ATCC 700293</strain>
    </source>
</reference>
<dbReference type="Proteomes" id="UP000014634">
    <property type="component" value="Unassembled WGS sequence"/>
</dbReference>
<gene>
    <name evidence="1" type="ORF">HMPREF9195_00509</name>
</gene>
<dbReference type="RefSeq" id="WP_016522491.1">
    <property type="nucleotide sequence ID" value="NZ_KE332517.1"/>
</dbReference>
<comment type="caution">
    <text evidence="1">The sequence shown here is derived from an EMBL/GenBank/DDBJ whole genome shotgun (WGS) entry which is preliminary data.</text>
</comment>
<sequence>MAEKREKPNKKIPTVLPSGFVIRVNKRNMAMLDFVDIDYEDKANVIGSYALDKKMIKDLSKAIQDVLKEISE</sequence>
<name>A0AA87TFR4_TREMD</name>
<proteinExistence type="predicted"/>
<evidence type="ECO:0000313" key="2">
    <source>
        <dbReference type="Proteomes" id="UP000014634"/>
    </source>
</evidence>
<protein>
    <submittedName>
        <fullName evidence="1">Uncharacterized protein</fullName>
    </submittedName>
</protein>
<dbReference type="AlphaFoldDB" id="A0AA87TFR4"/>
<accession>A0AA87TFR4</accession>
<evidence type="ECO:0000313" key="1">
    <source>
        <dbReference type="EMBL" id="EPF29796.1"/>
    </source>
</evidence>
<organism evidence="1 2">
    <name type="scientific">Treponema medium ATCC 700293</name>
    <dbReference type="NCBI Taxonomy" id="1125700"/>
    <lineage>
        <taxon>Bacteria</taxon>
        <taxon>Pseudomonadati</taxon>
        <taxon>Spirochaetota</taxon>
        <taxon>Spirochaetia</taxon>
        <taxon>Spirochaetales</taxon>
        <taxon>Treponemataceae</taxon>
        <taxon>Treponema</taxon>
    </lineage>
</organism>
<dbReference type="EMBL" id="ATFE01000003">
    <property type="protein sequence ID" value="EPF29796.1"/>
    <property type="molecule type" value="Genomic_DNA"/>
</dbReference>